<dbReference type="PANTHER" id="PTHR43249:SF1">
    <property type="entry name" value="D-GLUCOSIDE 3-DEHYDROGENASE"/>
    <property type="match status" value="1"/>
</dbReference>
<dbReference type="Pfam" id="PF02894">
    <property type="entry name" value="GFO_IDH_MocA_C"/>
    <property type="match status" value="1"/>
</dbReference>
<feature type="domain" description="Gfo/Idh/MocA-like oxidoreductase C-terminal" evidence="2">
    <location>
        <begin position="136"/>
        <end position="335"/>
    </location>
</feature>
<evidence type="ECO:0000313" key="3">
    <source>
        <dbReference type="EMBL" id="RLE07838.1"/>
    </source>
</evidence>
<evidence type="ECO:0000259" key="1">
    <source>
        <dbReference type="Pfam" id="PF01408"/>
    </source>
</evidence>
<gene>
    <name evidence="3" type="ORF">DRJ00_07410</name>
</gene>
<sequence>MGEKVRFGILGLGIGASRARMVSRTEGAELVCVCDLQEEKARQIAKELRCEWCTDYEKMLARKDIDAIGIFTPSGTHADYAIKAVEAGKHVFTTKPMDISVEKCDRLIEAARKAEVVLAVDFDNRYVDEFRKVKLAIENGRIGRIILTDMRMKWFRTQEYYESGYPSGWRSRRKTEGGSAANQGVHYIDLLQWFVGPVKTVYGMSGTFTHRIETEDTSVAILTFENGAWGTLVTTTASVPHLGSVIEINGDNGAIILNAKGGEKKVALYYCKDRPDASLDEFSLPEDRPKNIIEDMVSAITKGTPVAVDGAEGKKSVEIFNAIYESSRTGKPVKIE</sequence>
<dbReference type="Gene3D" id="3.30.360.10">
    <property type="entry name" value="Dihydrodipicolinate Reductase, domain 2"/>
    <property type="match status" value="1"/>
</dbReference>
<reference evidence="3 4" key="1">
    <citation type="submission" date="2018-06" db="EMBL/GenBank/DDBJ databases">
        <title>Extensive metabolic versatility and redundancy in microbially diverse, dynamic hydrothermal sediments.</title>
        <authorList>
            <person name="Dombrowski N."/>
            <person name="Teske A."/>
            <person name="Baker B.J."/>
        </authorList>
    </citation>
    <scope>NUCLEOTIDE SEQUENCE [LARGE SCALE GENOMIC DNA]</scope>
    <source>
        <strain evidence="3">B47_G16</strain>
    </source>
</reference>
<evidence type="ECO:0000259" key="2">
    <source>
        <dbReference type="Pfam" id="PF02894"/>
    </source>
</evidence>
<organism evidence="3 4">
    <name type="scientific">Aerophobetes bacterium</name>
    <dbReference type="NCBI Taxonomy" id="2030807"/>
    <lineage>
        <taxon>Bacteria</taxon>
        <taxon>Candidatus Aerophobota</taxon>
    </lineage>
</organism>
<comment type="caution">
    <text evidence="3">The sequence shown here is derived from an EMBL/GenBank/DDBJ whole genome shotgun (WGS) entry which is preliminary data.</text>
</comment>
<dbReference type="Gene3D" id="3.40.50.720">
    <property type="entry name" value="NAD(P)-binding Rossmann-like Domain"/>
    <property type="match status" value="1"/>
</dbReference>
<dbReference type="Pfam" id="PF01408">
    <property type="entry name" value="GFO_IDH_MocA"/>
    <property type="match status" value="1"/>
</dbReference>
<dbReference type="GO" id="GO:0000166">
    <property type="term" value="F:nucleotide binding"/>
    <property type="evidence" value="ECO:0007669"/>
    <property type="project" value="InterPro"/>
</dbReference>
<dbReference type="AlphaFoldDB" id="A0A497E2B5"/>
<dbReference type="InterPro" id="IPR000683">
    <property type="entry name" value="Gfo/Idh/MocA-like_OxRdtase_N"/>
</dbReference>
<dbReference type="InterPro" id="IPR052515">
    <property type="entry name" value="Gfo/Idh/MocA_Oxidoreductase"/>
</dbReference>
<name>A0A497E2B5_UNCAE</name>
<evidence type="ECO:0000313" key="4">
    <source>
        <dbReference type="Proteomes" id="UP000279422"/>
    </source>
</evidence>
<protein>
    <submittedName>
        <fullName evidence="3">Gfo/Idh/MocA family oxidoreductase</fullName>
    </submittedName>
</protein>
<proteinExistence type="predicted"/>
<dbReference type="InterPro" id="IPR036291">
    <property type="entry name" value="NAD(P)-bd_dom_sf"/>
</dbReference>
<dbReference type="Proteomes" id="UP000279422">
    <property type="component" value="Unassembled WGS sequence"/>
</dbReference>
<dbReference type="PANTHER" id="PTHR43249">
    <property type="entry name" value="UDP-N-ACETYL-2-AMINO-2-DEOXY-D-GLUCURONATE OXIDASE"/>
    <property type="match status" value="1"/>
</dbReference>
<dbReference type="InterPro" id="IPR004104">
    <property type="entry name" value="Gfo/Idh/MocA-like_OxRdtase_C"/>
</dbReference>
<accession>A0A497E2B5</accession>
<dbReference type="EMBL" id="QMPZ01000136">
    <property type="protein sequence ID" value="RLE07838.1"/>
    <property type="molecule type" value="Genomic_DNA"/>
</dbReference>
<dbReference type="SUPFAM" id="SSF55347">
    <property type="entry name" value="Glyceraldehyde-3-phosphate dehydrogenase-like, C-terminal domain"/>
    <property type="match status" value="1"/>
</dbReference>
<feature type="domain" description="Gfo/Idh/MocA-like oxidoreductase N-terminal" evidence="1">
    <location>
        <begin position="5"/>
        <end position="122"/>
    </location>
</feature>
<dbReference type="SUPFAM" id="SSF51735">
    <property type="entry name" value="NAD(P)-binding Rossmann-fold domains"/>
    <property type="match status" value="1"/>
</dbReference>